<dbReference type="PANTHER" id="PTHR45737">
    <property type="entry name" value="VON WILLEBRAND FACTOR A DOMAIN-CONTAINING PROTEIN 5A"/>
    <property type="match status" value="1"/>
</dbReference>
<feature type="compositionally biased region" description="Polar residues" evidence="1">
    <location>
        <begin position="61"/>
        <end position="76"/>
    </location>
</feature>
<sequence>MFMYRDDHFCKCKQRSVENLQCSVFCSQNCQTTCTFFFVFFVLLWFFSLLGRLDRLTTNMDPATSENAPETANSQELPPVGKESEPPTYPEPEIAECQAIPPPVPDAEESEQPKTDPEPVPEFEICYVPAPEPSPPAPVLLTDDVSNTTNTEPEIAVCPIYGPATTQENNDESKPSEDSNPDVAGPETTQENNDESKPSEEPKPKIAVCPIFGPATTQENNDESKPSDSEPVAIACPLEPPLENPGQSEPSKEPEPESKDPEETPLSRLLSLQNSDGFWAPNEKLASALGVSEGFNENRPEEADVPFWATVLAVLSLHGSFTEQKEEWGSQGEKAVSWLQSKNEPALNDLVKAGNELLKTSVEVAVFGL</sequence>
<dbReference type="EMBL" id="OW240916">
    <property type="protein sequence ID" value="CAH2297312.1"/>
    <property type="molecule type" value="Genomic_DNA"/>
</dbReference>
<keyword evidence="2" id="KW-1133">Transmembrane helix</keyword>
<feature type="compositionally biased region" description="Basic and acidic residues" evidence="1">
    <location>
        <begin position="250"/>
        <end position="262"/>
    </location>
</feature>
<feature type="transmembrane region" description="Helical" evidence="2">
    <location>
        <begin position="35"/>
        <end position="53"/>
    </location>
</feature>
<feature type="compositionally biased region" description="Basic and acidic residues" evidence="1">
    <location>
        <begin position="194"/>
        <end position="204"/>
    </location>
</feature>
<proteinExistence type="predicted"/>
<accession>A0AAD1SHH5</accession>
<keyword evidence="2" id="KW-0812">Transmembrane</keyword>
<keyword evidence="4" id="KW-1185">Reference proteome</keyword>
<evidence type="ECO:0000256" key="1">
    <source>
        <dbReference type="SAM" id="MobiDB-lite"/>
    </source>
</evidence>
<dbReference type="PANTHER" id="PTHR45737:SF6">
    <property type="entry name" value="VON WILLEBRAND FACTOR A DOMAIN-CONTAINING PROTEIN 5A"/>
    <property type="match status" value="1"/>
</dbReference>
<protein>
    <submittedName>
        <fullName evidence="3">Uncharacterized protein</fullName>
    </submittedName>
</protein>
<evidence type="ECO:0000313" key="4">
    <source>
        <dbReference type="Proteomes" id="UP001295444"/>
    </source>
</evidence>
<evidence type="ECO:0000313" key="3">
    <source>
        <dbReference type="EMBL" id="CAH2297312.1"/>
    </source>
</evidence>
<reference evidence="3" key="1">
    <citation type="submission" date="2022-03" db="EMBL/GenBank/DDBJ databases">
        <authorList>
            <person name="Alioto T."/>
            <person name="Alioto T."/>
            <person name="Gomez Garrido J."/>
        </authorList>
    </citation>
    <scope>NUCLEOTIDE SEQUENCE</scope>
</reference>
<keyword evidence="2" id="KW-0472">Membrane</keyword>
<name>A0AAD1SHH5_PELCU</name>
<evidence type="ECO:0000256" key="2">
    <source>
        <dbReference type="SAM" id="Phobius"/>
    </source>
</evidence>
<feature type="region of interest" description="Disordered" evidence="1">
    <location>
        <begin position="61"/>
        <end position="273"/>
    </location>
</feature>
<dbReference type="EMBL" id="OW240916">
    <property type="protein sequence ID" value="CAH2297310.1"/>
    <property type="molecule type" value="Genomic_DNA"/>
</dbReference>
<organism evidence="3 4">
    <name type="scientific">Pelobates cultripes</name>
    <name type="common">Western spadefoot toad</name>
    <dbReference type="NCBI Taxonomy" id="61616"/>
    <lineage>
        <taxon>Eukaryota</taxon>
        <taxon>Metazoa</taxon>
        <taxon>Chordata</taxon>
        <taxon>Craniata</taxon>
        <taxon>Vertebrata</taxon>
        <taxon>Euteleostomi</taxon>
        <taxon>Amphibia</taxon>
        <taxon>Batrachia</taxon>
        <taxon>Anura</taxon>
        <taxon>Pelobatoidea</taxon>
        <taxon>Pelobatidae</taxon>
        <taxon>Pelobates</taxon>
    </lineage>
</organism>
<dbReference type="Proteomes" id="UP001295444">
    <property type="component" value="Chromosome 05"/>
</dbReference>
<gene>
    <name evidence="3" type="ORF">PECUL_23A002657</name>
</gene>
<dbReference type="AlphaFoldDB" id="A0AAD1SHH5"/>